<dbReference type="Proteomes" id="UP001223978">
    <property type="component" value="Unassembled WGS sequence"/>
</dbReference>
<reference evidence="2 3" key="1">
    <citation type="submission" date="2023-05" db="EMBL/GenBank/DDBJ databases">
        <title>Draft genome sequence of Streptomyces sp. B-S-A6 isolated from a cave soil in Thailand.</title>
        <authorList>
            <person name="Chamroensaksri N."/>
            <person name="Muangham S."/>
        </authorList>
    </citation>
    <scope>NUCLEOTIDE SEQUENCE [LARGE SCALE GENOMIC DNA]</scope>
    <source>
        <strain evidence="2 3">B-S-A6</strain>
    </source>
</reference>
<dbReference type="Pfam" id="PF07179">
    <property type="entry name" value="SseB"/>
    <property type="match status" value="1"/>
</dbReference>
<feature type="domain" description="SseB protein N-terminal" evidence="1">
    <location>
        <begin position="17"/>
        <end position="119"/>
    </location>
</feature>
<organism evidence="2 3">
    <name type="scientific">Streptomyces cavernicola</name>
    <dbReference type="NCBI Taxonomy" id="3043613"/>
    <lineage>
        <taxon>Bacteria</taxon>
        <taxon>Bacillati</taxon>
        <taxon>Actinomycetota</taxon>
        <taxon>Actinomycetes</taxon>
        <taxon>Kitasatosporales</taxon>
        <taxon>Streptomycetaceae</taxon>
        <taxon>Streptomyces</taxon>
    </lineage>
</organism>
<accession>A0ABT6SLH6</accession>
<protein>
    <submittedName>
        <fullName evidence="2">SseB family protein</fullName>
    </submittedName>
</protein>
<sequence length="149" mass="15768">MTTGVVGMRAAALARRMTELTKSGEGDLRALVGEFRRSEVLVPVVEGSLLTVATDDVRWLFAFTGMETLERFAEQRPETVDEWMPVFGARLLDQVIPGIGGPVGVAVDAGSPAGLVLPPVQDIVPDAVAWQPAQDDAPDQVATAAEGAR</sequence>
<keyword evidence="3" id="KW-1185">Reference proteome</keyword>
<gene>
    <name evidence="2" type="ORF">QIS96_35200</name>
</gene>
<proteinExistence type="predicted"/>
<comment type="caution">
    <text evidence="2">The sequence shown here is derived from an EMBL/GenBank/DDBJ whole genome shotgun (WGS) entry which is preliminary data.</text>
</comment>
<name>A0ABT6SLH6_9ACTN</name>
<evidence type="ECO:0000259" key="1">
    <source>
        <dbReference type="Pfam" id="PF07179"/>
    </source>
</evidence>
<dbReference type="EMBL" id="JASCIQ010000058">
    <property type="protein sequence ID" value="MDI3409051.1"/>
    <property type="molecule type" value="Genomic_DNA"/>
</dbReference>
<evidence type="ECO:0000313" key="3">
    <source>
        <dbReference type="Proteomes" id="UP001223978"/>
    </source>
</evidence>
<dbReference type="RefSeq" id="WP_282546923.1">
    <property type="nucleotide sequence ID" value="NZ_JASCIQ010000058.1"/>
</dbReference>
<dbReference type="InterPro" id="IPR009839">
    <property type="entry name" value="SseB_N"/>
</dbReference>
<evidence type="ECO:0000313" key="2">
    <source>
        <dbReference type="EMBL" id="MDI3409051.1"/>
    </source>
</evidence>